<keyword evidence="11" id="KW-0539">Nucleus</keyword>
<dbReference type="SUPFAM" id="SSF55550">
    <property type="entry name" value="SH2 domain"/>
    <property type="match status" value="1"/>
</dbReference>
<dbReference type="Proteomes" id="UP000037510">
    <property type="component" value="Unassembled WGS sequence"/>
</dbReference>
<sequence>MTLSTLVTSTFVIEKQPPQQAQLLLKSETQAGKGKQPVECGEILNNSGAMEYQPTSRQLCVSFRNMQLRKIKRAEKKGTESVMDEKLTLLFQSQFNVGGGELVFQHGACSYKKKGIQSVMDEKLTLLFQSQFNVGGGELVFQATVTWDNAFSAPGRVPFHVPDKATVTWDNAFSAPGRVPFHVPDKEHTSYWLMILTRNSKKYKKKIRDQFYLWFQVTWGLLAETLRIKFCSATGGDLSEENLRFLAEKIFRFLQGRAPGTQLHLLGVVLHGRQEGNEVFSLQPFTSRDLIQRSLADRVLDLPQLQFLYPNIAKDDVFSKF</sequence>
<organism evidence="14 15">
    <name type="scientific">Operophtera brumata</name>
    <name type="common">Winter moth</name>
    <name type="synonym">Phalaena brumata</name>
    <dbReference type="NCBI Taxonomy" id="104452"/>
    <lineage>
        <taxon>Eukaryota</taxon>
        <taxon>Metazoa</taxon>
        <taxon>Ecdysozoa</taxon>
        <taxon>Arthropoda</taxon>
        <taxon>Hexapoda</taxon>
        <taxon>Insecta</taxon>
        <taxon>Pterygota</taxon>
        <taxon>Neoptera</taxon>
        <taxon>Endopterygota</taxon>
        <taxon>Lepidoptera</taxon>
        <taxon>Glossata</taxon>
        <taxon>Ditrysia</taxon>
        <taxon>Geometroidea</taxon>
        <taxon>Geometridae</taxon>
        <taxon>Larentiinae</taxon>
        <taxon>Operophtera</taxon>
    </lineage>
</organism>
<evidence type="ECO:0000256" key="6">
    <source>
        <dbReference type="ARBA" id="ARBA00022999"/>
    </source>
</evidence>
<evidence type="ECO:0000256" key="5">
    <source>
        <dbReference type="ARBA" id="ARBA00022553"/>
    </source>
</evidence>
<dbReference type="SUPFAM" id="SSF49417">
    <property type="entry name" value="p53-like transcription factors"/>
    <property type="match status" value="3"/>
</dbReference>
<keyword evidence="9" id="KW-0010">Activator</keyword>
<dbReference type="GO" id="GO:0006357">
    <property type="term" value="P:regulation of transcription by RNA polymerase II"/>
    <property type="evidence" value="ECO:0007669"/>
    <property type="project" value="UniProtKB-ARBA"/>
</dbReference>
<comment type="subcellular location">
    <subcellularLocation>
        <location evidence="2">Cytoplasm</location>
    </subcellularLocation>
    <subcellularLocation>
        <location evidence="1">Nucleus</location>
    </subcellularLocation>
</comment>
<keyword evidence="10" id="KW-0804">Transcription</keyword>
<dbReference type="InterPro" id="IPR048988">
    <property type="entry name" value="STAT_linker"/>
</dbReference>
<evidence type="ECO:0000256" key="9">
    <source>
        <dbReference type="ARBA" id="ARBA00023159"/>
    </source>
</evidence>
<comment type="caution">
    <text evidence="14">The sequence shown here is derived from an EMBL/GenBank/DDBJ whole genome shotgun (WGS) entry which is preliminary data.</text>
</comment>
<dbReference type="InterPro" id="IPR012345">
    <property type="entry name" value="STAT_TF_DNA-bd_N"/>
</dbReference>
<protein>
    <submittedName>
        <fullName evidence="14">Signal transducer and activator of transcription short form</fullName>
    </submittedName>
</protein>
<dbReference type="GO" id="GO:0007165">
    <property type="term" value="P:signal transduction"/>
    <property type="evidence" value="ECO:0007669"/>
    <property type="project" value="InterPro"/>
</dbReference>
<evidence type="ECO:0000259" key="13">
    <source>
        <dbReference type="Pfam" id="PF21354"/>
    </source>
</evidence>
<reference evidence="14 15" key="1">
    <citation type="journal article" date="2015" name="Genome Biol. Evol.">
        <title>The genome of winter moth (Operophtera brumata) provides a genomic perspective on sexual dimorphism and phenology.</title>
        <authorList>
            <person name="Derks M.F."/>
            <person name="Smit S."/>
            <person name="Salis L."/>
            <person name="Schijlen E."/>
            <person name="Bossers A."/>
            <person name="Mateman C."/>
            <person name="Pijl A.S."/>
            <person name="de Ridder D."/>
            <person name="Groenen M.A."/>
            <person name="Visser M.E."/>
            <person name="Megens H.J."/>
        </authorList>
    </citation>
    <scope>NUCLEOTIDE SEQUENCE [LARGE SCALE GENOMIC DNA]</scope>
    <source>
        <strain evidence="14">WM2013NL</strain>
        <tissue evidence="14">Head and thorax</tissue>
    </source>
</reference>
<dbReference type="PANTHER" id="PTHR11801">
    <property type="entry name" value="SIGNAL TRANSDUCER AND ACTIVATOR OF TRANSCRIPTION"/>
    <property type="match status" value="1"/>
</dbReference>
<dbReference type="GO" id="GO:0005634">
    <property type="term" value="C:nucleus"/>
    <property type="evidence" value="ECO:0007669"/>
    <property type="project" value="UniProtKB-SubCell"/>
</dbReference>
<evidence type="ECO:0000256" key="1">
    <source>
        <dbReference type="ARBA" id="ARBA00004123"/>
    </source>
</evidence>
<evidence type="ECO:0000256" key="8">
    <source>
        <dbReference type="ARBA" id="ARBA00023125"/>
    </source>
</evidence>
<keyword evidence="8" id="KW-0238">DNA-binding</keyword>
<evidence type="ECO:0000256" key="10">
    <source>
        <dbReference type="ARBA" id="ARBA00023163"/>
    </source>
</evidence>
<dbReference type="AlphaFoldDB" id="A0A0L7L6M9"/>
<dbReference type="Gene3D" id="2.60.40.630">
    <property type="entry name" value="STAT transcription factor, DNA-binding domain"/>
    <property type="match status" value="1"/>
</dbReference>
<evidence type="ECO:0000256" key="4">
    <source>
        <dbReference type="ARBA" id="ARBA00022490"/>
    </source>
</evidence>
<accession>A0A0L7L6M9</accession>
<keyword evidence="15" id="KW-1185">Reference proteome</keyword>
<evidence type="ECO:0000256" key="7">
    <source>
        <dbReference type="ARBA" id="ARBA00023015"/>
    </source>
</evidence>
<feature type="domain" description="Signal transducer and activator of transcription linker" evidence="13">
    <location>
        <begin position="208"/>
        <end position="252"/>
    </location>
</feature>
<dbReference type="InterPro" id="IPR001217">
    <property type="entry name" value="STAT"/>
</dbReference>
<evidence type="ECO:0000313" key="14">
    <source>
        <dbReference type="EMBL" id="KOB70989.1"/>
    </source>
</evidence>
<dbReference type="STRING" id="104452.A0A0L7L6M9"/>
<name>A0A0L7L6M9_OPEBR</name>
<dbReference type="InterPro" id="IPR008967">
    <property type="entry name" value="p53-like_TF_DNA-bd_sf"/>
</dbReference>
<evidence type="ECO:0000256" key="2">
    <source>
        <dbReference type="ARBA" id="ARBA00004496"/>
    </source>
</evidence>
<dbReference type="InterPro" id="IPR013801">
    <property type="entry name" value="STAT_TF_DNA-bd"/>
</dbReference>
<evidence type="ECO:0000256" key="3">
    <source>
        <dbReference type="ARBA" id="ARBA00005586"/>
    </source>
</evidence>
<dbReference type="Gene3D" id="1.10.238.10">
    <property type="entry name" value="EF-hand"/>
    <property type="match status" value="1"/>
</dbReference>
<dbReference type="GO" id="GO:0003700">
    <property type="term" value="F:DNA-binding transcription factor activity"/>
    <property type="evidence" value="ECO:0007669"/>
    <property type="project" value="InterPro"/>
</dbReference>
<dbReference type="Pfam" id="PF21354">
    <property type="entry name" value="STAT_linker"/>
    <property type="match status" value="1"/>
</dbReference>
<dbReference type="GO" id="GO:0005737">
    <property type="term" value="C:cytoplasm"/>
    <property type="evidence" value="ECO:0007669"/>
    <property type="project" value="UniProtKB-SubCell"/>
</dbReference>
<dbReference type="Pfam" id="PF02864">
    <property type="entry name" value="STAT_bind"/>
    <property type="match status" value="1"/>
</dbReference>
<keyword evidence="4" id="KW-0963">Cytoplasm</keyword>
<dbReference type="EMBL" id="JTDY01002660">
    <property type="protein sequence ID" value="KOB70989.1"/>
    <property type="molecule type" value="Genomic_DNA"/>
</dbReference>
<keyword evidence="6" id="KW-0727">SH2 domain</keyword>
<dbReference type="GO" id="GO:0003677">
    <property type="term" value="F:DNA binding"/>
    <property type="evidence" value="ECO:0007669"/>
    <property type="project" value="UniProtKB-KW"/>
</dbReference>
<proteinExistence type="inferred from homology"/>
<dbReference type="InterPro" id="IPR036860">
    <property type="entry name" value="SH2_dom_sf"/>
</dbReference>
<gene>
    <name evidence="14" type="ORF">OBRU01_14079</name>
</gene>
<keyword evidence="7" id="KW-0805">Transcription regulation</keyword>
<dbReference type="Gene3D" id="3.30.505.10">
    <property type="entry name" value="SH2 domain"/>
    <property type="match status" value="1"/>
</dbReference>
<comment type="similarity">
    <text evidence="3">Belongs to the transcription factor STAT family.</text>
</comment>
<keyword evidence="5" id="KW-0597">Phosphoprotein</keyword>
<feature type="domain" description="STAT transcription factor DNA-binding" evidence="12">
    <location>
        <begin position="30"/>
        <end position="110"/>
    </location>
</feature>
<evidence type="ECO:0000256" key="11">
    <source>
        <dbReference type="ARBA" id="ARBA00023242"/>
    </source>
</evidence>
<evidence type="ECO:0000313" key="15">
    <source>
        <dbReference type="Proteomes" id="UP000037510"/>
    </source>
</evidence>
<evidence type="ECO:0000259" key="12">
    <source>
        <dbReference type="Pfam" id="PF02864"/>
    </source>
</evidence>